<evidence type="ECO:0000256" key="1">
    <source>
        <dbReference type="SAM" id="Phobius"/>
    </source>
</evidence>
<dbReference type="AlphaFoldDB" id="A0A5C6VL75"/>
<keyword evidence="1" id="KW-0472">Membrane</keyword>
<dbReference type="Proteomes" id="UP000321363">
    <property type="component" value="Unassembled WGS sequence"/>
</dbReference>
<sequence>MKNTEKELHNAIKFATLHSSPSPHVEERIFKRIAPKRRRSWTKGQFALASAVMVLFFAGGITTATMSDLFEWNKMKYQAHETGIVRENVLTPTQILQQSIDQGKQTYELKEAHSVADFQILRPNSEVLPLKKSIGVATDNPPEGYYPATFIYWDVFEKGRNSVYVAQYHNTIKTAIAKGESTNDIESHYFGYDPVSLSDQAVGFVSIGESSIKGYRKLHVEYLTSEKQVIHLVFYATLGKNDLISFAKEYIKE</sequence>
<keyword evidence="3" id="KW-1185">Reference proteome</keyword>
<gene>
    <name evidence="2" type="ORF">FS935_19965</name>
</gene>
<evidence type="ECO:0000313" key="2">
    <source>
        <dbReference type="EMBL" id="TXC85780.1"/>
    </source>
</evidence>
<protein>
    <recommendedName>
        <fullName evidence="4">DUF4367 domain-containing protein</fullName>
    </recommendedName>
</protein>
<comment type="caution">
    <text evidence="2">The sequence shown here is derived from an EMBL/GenBank/DDBJ whole genome shotgun (WGS) entry which is preliminary data.</text>
</comment>
<proteinExistence type="predicted"/>
<keyword evidence="1" id="KW-1133">Transmembrane helix</keyword>
<evidence type="ECO:0008006" key="4">
    <source>
        <dbReference type="Google" id="ProtNLM"/>
    </source>
</evidence>
<reference evidence="2 3" key="1">
    <citation type="journal article" date="2005" name="Int. J. Syst. Evol. Microbiol.">
        <title>Bacillus litoralis sp. nov., isolated from a tidal flat of the Yellow Sea in Korea.</title>
        <authorList>
            <person name="Yoon J.H."/>
            <person name="Oh T.K."/>
        </authorList>
    </citation>
    <scope>NUCLEOTIDE SEQUENCE [LARGE SCALE GENOMIC DNA]</scope>
    <source>
        <strain evidence="2 3">SW-211</strain>
    </source>
</reference>
<dbReference type="EMBL" id="VOQF01000016">
    <property type="protein sequence ID" value="TXC85780.1"/>
    <property type="molecule type" value="Genomic_DNA"/>
</dbReference>
<name>A0A5C6VL75_9BACI</name>
<evidence type="ECO:0000313" key="3">
    <source>
        <dbReference type="Proteomes" id="UP000321363"/>
    </source>
</evidence>
<organism evidence="2 3">
    <name type="scientific">Metabacillus litoralis</name>
    <dbReference type="NCBI Taxonomy" id="152268"/>
    <lineage>
        <taxon>Bacteria</taxon>
        <taxon>Bacillati</taxon>
        <taxon>Bacillota</taxon>
        <taxon>Bacilli</taxon>
        <taxon>Bacillales</taxon>
        <taxon>Bacillaceae</taxon>
        <taxon>Metabacillus</taxon>
    </lineage>
</organism>
<dbReference type="OrthoDB" id="9821334at2"/>
<keyword evidence="1" id="KW-0812">Transmembrane</keyword>
<dbReference type="RefSeq" id="WP_146950409.1">
    <property type="nucleotide sequence ID" value="NZ_VOQF01000016.1"/>
</dbReference>
<feature type="transmembrane region" description="Helical" evidence="1">
    <location>
        <begin position="46"/>
        <end position="66"/>
    </location>
</feature>
<accession>A0A5C6VL75</accession>